<organism evidence="10 11">
    <name type="scientific">Geodermatophilus sabuli</name>
    <dbReference type="NCBI Taxonomy" id="1564158"/>
    <lineage>
        <taxon>Bacteria</taxon>
        <taxon>Bacillati</taxon>
        <taxon>Actinomycetota</taxon>
        <taxon>Actinomycetes</taxon>
        <taxon>Geodermatophilales</taxon>
        <taxon>Geodermatophilaceae</taxon>
        <taxon>Geodermatophilus</taxon>
    </lineage>
</organism>
<dbReference type="GO" id="GO:0018909">
    <property type="term" value="P:dodecyl sulfate metabolic process"/>
    <property type="evidence" value="ECO:0007669"/>
    <property type="project" value="InterPro"/>
</dbReference>
<dbReference type="GO" id="GO:0018741">
    <property type="term" value="F:linear primary-alkylsulfatase activity"/>
    <property type="evidence" value="ECO:0007669"/>
    <property type="project" value="UniProtKB-EC"/>
</dbReference>
<accession>A0A285EHN5</accession>
<dbReference type="Gene3D" id="3.30.1050.10">
    <property type="entry name" value="SCP2 sterol-binding domain"/>
    <property type="match status" value="1"/>
</dbReference>
<dbReference type="InterPro" id="IPR038536">
    <property type="entry name" value="Alkyl/aryl-sulf_dimr_sf"/>
</dbReference>
<dbReference type="EC" id="3.1.6.21" evidence="6"/>
<evidence type="ECO:0000256" key="2">
    <source>
        <dbReference type="ARBA" id="ARBA00022723"/>
    </source>
</evidence>
<evidence type="ECO:0000256" key="3">
    <source>
        <dbReference type="ARBA" id="ARBA00022801"/>
    </source>
</evidence>
<keyword evidence="2" id="KW-0479">Metal-binding</keyword>
<dbReference type="InterPro" id="IPR036527">
    <property type="entry name" value="SCP2_sterol-bd_dom_sf"/>
</dbReference>
<evidence type="ECO:0000256" key="6">
    <source>
        <dbReference type="ARBA" id="ARBA00066568"/>
    </source>
</evidence>
<dbReference type="FunFam" id="3.60.15.30:FF:000001">
    <property type="entry name" value="Alkyl/aryl-sulfatase BDS1"/>
    <property type="match status" value="1"/>
</dbReference>
<evidence type="ECO:0000256" key="1">
    <source>
        <dbReference type="ARBA" id="ARBA00001947"/>
    </source>
</evidence>
<keyword evidence="11" id="KW-1185">Reference proteome</keyword>
<dbReference type="PANTHER" id="PTHR43223">
    <property type="entry name" value="ALKYL/ARYL-SULFATASE"/>
    <property type="match status" value="1"/>
</dbReference>
<dbReference type="SUPFAM" id="SSF56281">
    <property type="entry name" value="Metallo-hydrolase/oxidoreductase"/>
    <property type="match status" value="1"/>
</dbReference>
<sequence>MTDTELRPVAPSIAAAGAAMEAVLPFDDPADLQDARRGFIRALTPGQVHAAGGRVVWDADAWKPVLSGPRPPSVNPSLWRQAQLVALQGLYEVLPGTYQVRGLDLSNMTLVEGQDGVIVIDPLISSECAAAALNLYRSERGNRPVTAVIYTHCHVDHFGGVRGVVSGDDVASGRVPVLAPEGFLEHAVAENVYAGTAMARRAAYMYGAALPPGPDGQLGAGLGMTTSTGTVTLIPPTREITATGQEEVLDGVRLVFQVTPGTEAPAEMNFLFPDTGALCMAENATHTLHNLLTLRGALVRDPRIWARYLTEAIDLFTDRAEVEFASHHWPTWGRDRIVELLSLQRDLYAYQHDQTLRLINRGFTGNEIAEMLEMPPALEQAWHARGYYGSVSHNVKAVYQRYMGWFDGNPAHLWPHPPEEAGRRYVDLAGGPERLLENARHAYDDGDLRWAAEVVSHLIFADPAHGEARDLGAAALEQLGFGAENGTWRNFFLTGAAELRGAAAGTPTETASPDLMAALSLPQLFDSLAIRVDGPRAWDLRLTIDWEFTDTGDHHRTTLANGVLTHGPVPNRDGAETRVRATRASFLALVSGASPAELAAAGDFAVDGDAETLDRLAGVLDNPDPGFAIVLP</sequence>
<protein>
    <recommendedName>
        <fullName evidence="7">Linear primary-alkylsulfatase</fullName>
        <ecNumber evidence="6">3.1.6.21</ecNumber>
    </recommendedName>
    <alternativeName>
        <fullName evidence="8">Type III linear primary-alkylsulfatase</fullName>
    </alternativeName>
</protein>
<dbReference type="CDD" id="cd07710">
    <property type="entry name" value="arylsulfatase_Sdsa1-like_MBL-fold"/>
    <property type="match status" value="1"/>
</dbReference>
<evidence type="ECO:0000259" key="9">
    <source>
        <dbReference type="SMART" id="SM00849"/>
    </source>
</evidence>
<dbReference type="InterPro" id="IPR044097">
    <property type="entry name" value="Bds1/SdsA1_MBL-fold"/>
</dbReference>
<dbReference type="OrthoDB" id="420651at2"/>
<keyword evidence="3" id="KW-0378">Hydrolase</keyword>
<dbReference type="RefSeq" id="WP_097208300.1">
    <property type="nucleotide sequence ID" value="NZ_JACHXB010000005.1"/>
</dbReference>
<comment type="cofactor">
    <cofactor evidence="1">
        <name>Zn(2+)</name>
        <dbReference type="ChEBI" id="CHEBI:29105"/>
    </cofactor>
</comment>
<dbReference type="GO" id="GO:0046872">
    <property type="term" value="F:metal ion binding"/>
    <property type="evidence" value="ECO:0007669"/>
    <property type="project" value="UniProtKB-KW"/>
</dbReference>
<dbReference type="Proteomes" id="UP000219514">
    <property type="component" value="Unassembled WGS sequence"/>
</dbReference>
<evidence type="ECO:0000256" key="7">
    <source>
        <dbReference type="ARBA" id="ARBA00068034"/>
    </source>
</evidence>
<dbReference type="AlphaFoldDB" id="A0A285EHN5"/>
<dbReference type="InterPro" id="IPR052195">
    <property type="entry name" value="Bact_Alkyl/Aryl-Sulfatase"/>
</dbReference>
<dbReference type="SMART" id="SM00849">
    <property type="entry name" value="Lactamase_B"/>
    <property type="match status" value="1"/>
</dbReference>
<gene>
    <name evidence="10" type="ORF">SAMN06893097_110156</name>
</gene>
<feature type="domain" description="Metallo-beta-lactamase" evidence="9">
    <location>
        <begin position="105"/>
        <end position="328"/>
    </location>
</feature>
<dbReference type="Gene3D" id="3.60.15.30">
    <property type="entry name" value="Metallo-beta-lactamase domain"/>
    <property type="match status" value="1"/>
</dbReference>
<dbReference type="Gene3D" id="1.25.40.880">
    <property type="entry name" value="Alkyl sulfatase, dimerisation domain"/>
    <property type="match status" value="1"/>
</dbReference>
<dbReference type="InterPro" id="IPR029228">
    <property type="entry name" value="Alkyl_sulf_dimr"/>
</dbReference>
<dbReference type="InterPro" id="IPR029229">
    <property type="entry name" value="Alkyl_sulf_C"/>
</dbReference>
<evidence type="ECO:0000313" key="11">
    <source>
        <dbReference type="Proteomes" id="UP000219514"/>
    </source>
</evidence>
<dbReference type="Pfam" id="PF14863">
    <property type="entry name" value="Alkyl_sulf_dimr"/>
    <property type="match status" value="1"/>
</dbReference>
<evidence type="ECO:0000256" key="5">
    <source>
        <dbReference type="ARBA" id="ARBA00033751"/>
    </source>
</evidence>
<reference evidence="10 11" key="1">
    <citation type="submission" date="2017-09" db="EMBL/GenBank/DDBJ databases">
        <authorList>
            <person name="Ehlers B."/>
            <person name="Leendertz F.H."/>
        </authorList>
    </citation>
    <scope>NUCLEOTIDE SEQUENCE [LARGE SCALE GENOMIC DNA]</scope>
    <source>
        <strain evidence="10 11">DSM 46844</strain>
    </source>
</reference>
<evidence type="ECO:0000256" key="8">
    <source>
        <dbReference type="ARBA" id="ARBA00075789"/>
    </source>
</evidence>
<evidence type="ECO:0000256" key="4">
    <source>
        <dbReference type="ARBA" id="ARBA00022833"/>
    </source>
</evidence>
<proteinExistence type="inferred from homology"/>
<comment type="similarity">
    <text evidence="5">Belongs to the metallo-beta-lactamase superfamily. Type III sulfatase family.</text>
</comment>
<dbReference type="PANTHER" id="PTHR43223:SF1">
    <property type="entry name" value="ALKYL_ARYL-SULFATASE BDS1"/>
    <property type="match status" value="1"/>
</dbReference>
<dbReference type="Pfam" id="PF00753">
    <property type="entry name" value="Lactamase_B"/>
    <property type="match status" value="1"/>
</dbReference>
<dbReference type="InterPro" id="IPR036866">
    <property type="entry name" value="RibonucZ/Hydroxyglut_hydro"/>
</dbReference>
<dbReference type="SUPFAM" id="SSF55718">
    <property type="entry name" value="SCP-like"/>
    <property type="match status" value="1"/>
</dbReference>
<dbReference type="EMBL" id="OBDO01000010">
    <property type="protein sequence ID" value="SNX98373.1"/>
    <property type="molecule type" value="Genomic_DNA"/>
</dbReference>
<dbReference type="Pfam" id="PF14864">
    <property type="entry name" value="Alkyl_sulf_C"/>
    <property type="match status" value="1"/>
</dbReference>
<dbReference type="FunFam" id="1.25.40.880:FF:000001">
    <property type="entry name" value="SDS hydrolase SdsA1"/>
    <property type="match status" value="1"/>
</dbReference>
<evidence type="ECO:0000313" key="10">
    <source>
        <dbReference type="EMBL" id="SNX98373.1"/>
    </source>
</evidence>
<keyword evidence="4" id="KW-0862">Zinc</keyword>
<name>A0A285EHN5_9ACTN</name>
<dbReference type="GO" id="GO:0046983">
    <property type="term" value="F:protein dimerization activity"/>
    <property type="evidence" value="ECO:0007669"/>
    <property type="project" value="InterPro"/>
</dbReference>
<dbReference type="InterPro" id="IPR001279">
    <property type="entry name" value="Metallo-B-lactamas"/>
</dbReference>